<dbReference type="Pfam" id="PF00071">
    <property type="entry name" value="Ras"/>
    <property type="match status" value="1"/>
</dbReference>
<dbReference type="PANTHER" id="PTHR21580">
    <property type="entry name" value="SHIPPO-1-RELATED"/>
    <property type="match status" value="1"/>
</dbReference>
<dbReference type="SUPFAM" id="SSF52540">
    <property type="entry name" value="P-loop containing nucleoside triphosphate hydrolases"/>
    <property type="match status" value="1"/>
</dbReference>
<evidence type="ECO:0000313" key="4">
    <source>
        <dbReference type="Proteomes" id="UP001166052"/>
    </source>
</evidence>
<proteinExistence type="predicted"/>
<evidence type="ECO:0000256" key="1">
    <source>
        <dbReference type="ARBA" id="ARBA00022741"/>
    </source>
</evidence>
<dbReference type="SMART" id="SM00176">
    <property type="entry name" value="RAN"/>
    <property type="match status" value="1"/>
</dbReference>
<keyword evidence="4" id="KW-1185">Reference proteome</keyword>
<feature type="compositionally biased region" description="Basic and acidic residues" evidence="2">
    <location>
        <begin position="17"/>
        <end position="27"/>
    </location>
</feature>
<dbReference type="InterPro" id="IPR001806">
    <property type="entry name" value="Small_GTPase"/>
</dbReference>
<dbReference type="InterPro" id="IPR010736">
    <property type="entry name" value="SHIPPO-rpt"/>
</dbReference>
<sequence length="501" mass="55895">MTGARLSKAIGEIKTSSGHENRHPKTRKEGHYLWMTAGCYKEAIDVKPQFEMSDDNWVGSWRPHKPRGPIAALYGSPGPKYTLPGSTGTLSHDPRKYKFPAYSFGIRHGALTKECSPGPGYLIPASITRMGKDGTPAYSVYGRPKDLNLFRTPGPGQYYPENAGRSIFSSAPSYSLSARSKGFQNEQTPGPAAYTLPPMLGPKVVTRTSAPFYSLSAKSTIGSFMEDLHKSPGPGTYKVTDPNSYKFKSPQYSMIGRNTMPGDSTQKPGPGAHFPETVGIAFLPPQSQKMAENAAGFSDLNQDKYDKDELKIICLGDSAVGKSNHSKDLSTYALTLYKYPTTVDGKTILVDFWDTAGQEKFQSMHPSYYHKAHACIMVFDIQRKITYKNLGNWYKELREYRPEIPCILVANKIDADMKVTQKNFSFAKKHGLPFYFVSAADGTNVVKLFRDAIKLALSYKLNSCDFMDEVMRELENFDMDKKDDYSDKEDDSLKEDNIKKT</sequence>
<comment type="caution">
    <text evidence="3">The sequence shown here is derived from an EMBL/GenBank/DDBJ whole genome shotgun (WGS) entry which is preliminary data.</text>
</comment>
<dbReference type="SMART" id="SM00174">
    <property type="entry name" value="RHO"/>
    <property type="match status" value="1"/>
</dbReference>
<gene>
    <name evidence="3" type="primary">Rabl2</name>
    <name evidence="3" type="ORF">GTO92_0010571</name>
</gene>
<dbReference type="NCBIfam" id="TIGR00231">
    <property type="entry name" value="small_GTP"/>
    <property type="match status" value="1"/>
</dbReference>
<name>A0ABS2YRG1_POLSE</name>
<dbReference type="Proteomes" id="UP001166052">
    <property type="component" value="Unassembled WGS sequence"/>
</dbReference>
<dbReference type="EMBL" id="JAAWVN010000992">
    <property type="protein sequence ID" value="MBN3289075.1"/>
    <property type="molecule type" value="Genomic_DNA"/>
</dbReference>
<dbReference type="InterPro" id="IPR051291">
    <property type="entry name" value="CIMAP"/>
</dbReference>
<dbReference type="PRINTS" id="PR00449">
    <property type="entry name" value="RASTRNSFRMNG"/>
</dbReference>
<evidence type="ECO:0000256" key="2">
    <source>
        <dbReference type="SAM" id="MobiDB-lite"/>
    </source>
</evidence>
<accession>A0ABS2YRG1</accession>
<feature type="region of interest" description="Disordered" evidence="2">
    <location>
        <begin position="481"/>
        <end position="501"/>
    </location>
</feature>
<protein>
    <submittedName>
        <fullName evidence="3">RBL2A protein</fullName>
    </submittedName>
</protein>
<feature type="region of interest" description="Disordered" evidence="2">
    <location>
        <begin position="1"/>
        <end position="27"/>
    </location>
</feature>
<dbReference type="Gene3D" id="3.40.50.300">
    <property type="entry name" value="P-loop containing nucleotide triphosphate hydrolases"/>
    <property type="match status" value="1"/>
</dbReference>
<dbReference type="Pfam" id="PF07004">
    <property type="entry name" value="SHIPPO-rpt"/>
    <property type="match status" value="4"/>
</dbReference>
<feature type="non-terminal residue" evidence="3">
    <location>
        <position position="501"/>
    </location>
</feature>
<dbReference type="InterPro" id="IPR005225">
    <property type="entry name" value="Small_GTP-bd"/>
</dbReference>
<keyword evidence="1" id="KW-0547">Nucleotide-binding</keyword>
<organism evidence="3 4">
    <name type="scientific">Polypterus senegalus</name>
    <name type="common">Senegal bichir</name>
    <dbReference type="NCBI Taxonomy" id="55291"/>
    <lineage>
        <taxon>Eukaryota</taxon>
        <taxon>Metazoa</taxon>
        <taxon>Chordata</taxon>
        <taxon>Craniata</taxon>
        <taxon>Vertebrata</taxon>
        <taxon>Euteleostomi</taxon>
        <taxon>Actinopterygii</taxon>
        <taxon>Polypteriformes</taxon>
        <taxon>Polypteridae</taxon>
        <taxon>Polypterus</taxon>
    </lineage>
</organism>
<feature type="non-terminal residue" evidence="3">
    <location>
        <position position="1"/>
    </location>
</feature>
<dbReference type="InterPro" id="IPR027417">
    <property type="entry name" value="P-loop_NTPase"/>
</dbReference>
<dbReference type="PANTHER" id="PTHR21580:SF28">
    <property type="entry name" value="BOREALIN N-TERMINAL DOMAIN-CONTAINING PROTEIN-RELATED"/>
    <property type="match status" value="1"/>
</dbReference>
<dbReference type="SMART" id="SM00173">
    <property type="entry name" value="RAS"/>
    <property type="match status" value="1"/>
</dbReference>
<dbReference type="SMART" id="SM00175">
    <property type="entry name" value="RAB"/>
    <property type="match status" value="1"/>
</dbReference>
<reference evidence="3" key="1">
    <citation type="journal article" date="2021" name="Cell">
        <title>Tracing the genetic footprints of vertebrate landing in non-teleost ray-finned fishes.</title>
        <authorList>
            <person name="Bi X."/>
            <person name="Wang K."/>
            <person name="Yang L."/>
            <person name="Pan H."/>
            <person name="Jiang H."/>
            <person name="Wei Q."/>
            <person name="Fang M."/>
            <person name="Yu H."/>
            <person name="Zhu C."/>
            <person name="Cai Y."/>
            <person name="He Y."/>
            <person name="Gan X."/>
            <person name="Zeng H."/>
            <person name="Yu D."/>
            <person name="Zhu Y."/>
            <person name="Jiang H."/>
            <person name="Qiu Q."/>
            <person name="Yang H."/>
            <person name="Zhang Y.E."/>
            <person name="Wang W."/>
            <person name="Zhu M."/>
            <person name="He S."/>
            <person name="Zhang G."/>
        </authorList>
    </citation>
    <scope>NUCLEOTIDE SEQUENCE</scope>
    <source>
        <strain evidence="3">Bchr_001</strain>
    </source>
</reference>
<dbReference type="PROSITE" id="PS51419">
    <property type="entry name" value="RAB"/>
    <property type="match status" value="1"/>
</dbReference>
<evidence type="ECO:0000313" key="3">
    <source>
        <dbReference type="EMBL" id="MBN3289075.1"/>
    </source>
</evidence>